<proteinExistence type="inferred from homology"/>
<keyword evidence="8 12" id="KW-0862">Zinc</keyword>
<organism evidence="14 15">
    <name type="scientific">Flavobacterium sedimenticola</name>
    <dbReference type="NCBI Taxonomy" id="3043286"/>
    <lineage>
        <taxon>Bacteria</taxon>
        <taxon>Pseudomonadati</taxon>
        <taxon>Bacteroidota</taxon>
        <taxon>Flavobacteriia</taxon>
        <taxon>Flavobacteriales</taxon>
        <taxon>Flavobacteriaceae</taxon>
        <taxon>Flavobacterium</taxon>
    </lineage>
</organism>
<dbReference type="PROSITE" id="PS51747">
    <property type="entry name" value="CYT_DCMP_DEAMINASES_2"/>
    <property type="match status" value="1"/>
</dbReference>
<evidence type="ECO:0000313" key="14">
    <source>
        <dbReference type="EMBL" id="MDI9257993.1"/>
    </source>
</evidence>
<dbReference type="NCBIfam" id="TIGR01354">
    <property type="entry name" value="cyt_deam_tetra"/>
    <property type="match status" value="1"/>
</dbReference>
<evidence type="ECO:0000256" key="8">
    <source>
        <dbReference type="ARBA" id="ARBA00022833"/>
    </source>
</evidence>
<dbReference type="Gene3D" id="3.40.140.10">
    <property type="entry name" value="Cytidine Deaminase, domain 2"/>
    <property type="match status" value="1"/>
</dbReference>
<dbReference type="EMBL" id="JASGBP010000008">
    <property type="protein sequence ID" value="MDI9257993.1"/>
    <property type="molecule type" value="Genomic_DNA"/>
</dbReference>
<dbReference type="PANTHER" id="PTHR11644:SF2">
    <property type="entry name" value="CYTIDINE DEAMINASE"/>
    <property type="match status" value="1"/>
</dbReference>
<evidence type="ECO:0000256" key="2">
    <source>
        <dbReference type="ARBA" id="ARBA00003949"/>
    </source>
</evidence>
<protein>
    <recommendedName>
        <fullName evidence="5 12">Cytidine deaminase</fullName>
        <ecNumber evidence="4 12">3.5.4.5</ecNumber>
    </recommendedName>
    <alternativeName>
        <fullName evidence="9 12">Cytidine aminohydrolase</fullName>
    </alternativeName>
</protein>
<dbReference type="InterPro" id="IPR016193">
    <property type="entry name" value="Cytidine_deaminase-like"/>
</dbReference>
<dbReference type="EC" id="3.5.4.5" evidence="4 12"/>
<dbReference type="NCBIfam" id="NF004064">
    <property type="entry name" value="PRK05578.1"/>
    <property type="match status" value="1"/>
</dbReference>
<keyword evidence="7 12" id="KW-0378">Hydrolase</keyword>
<evidence type="ECO:0000256" key="12">
    <source>
        <dbReference type="RuleBase" id="RU364006"/>
    </source>
</evidence>
<comment type="catalytic activity">
    <reaction evidence="10 12">
        <text>2'-deoxycytidine + H2O + H(+) = 2'-deoxyuridine + NH4(+)</text>
        <dbReference type="Rhea" id="RHEA:13433"/>
        <dbReference type="ChEBI" id="CHEBI:15377"/>
        <dbReference type="ChEBI" id="CHEBI:15378"/>
        <dbReference type="ChEBI" id="CHEBI:15698"/>
        <dbReference type="ChEBI" id="CHEBI:16450"/>
        <dbReference type="ChEBI" id="CHEBI:28938"/>
        <dbReference type="EC" id="3.5.4.5"/>
    </reaction>
</comment>
<comment type="catalytic activity">
    <reaction evidence="11 12">
        <text>cytidine + H2O + H(+) = uridine + NH4(+)</text>
        <dbReference type="Rhea" id="RHEA:16069"/>
        <dbReference type="ChEBI" id="CHEBI:15377"/>
        <dbReference type="ChEBI" id="CHEBI:15378"/>
        <dbReference type="ChEBI" id="CHEBI:16704"/>
        <dbReference type="ChEBI" id="CHEBI:17562"/>
        <dbReference type="ChEBI" id="CHEBI:28938"/>
        <dbReference type="EC" id="3.5.4.5"/>
    </reaction>
</comment>
<keyword evidence="6 12" id="KW-0479">Metal-binding</keyword>
<evidence type="ECO:0000256" key="7">
    <source>
        <dbReference type="ARBA" id="ARBA00022801"/>
    </source>
</evidence>
<comment type="caution">
    <text evidence="14">The sequence shown here is derived from an EMBL/GenBank/DDBJ whole genome shotgun (WGS) entry which is preliminary data.</text>
</comment>
<dbReference type="CDD" id="cd01283">
    <property type="entry name" value="cytidine_deaminase"/>
    <property type="match status" value="1"/>
</dbReference>
<dbReference type="InterPro" id="IPR002125">
    <property type="entry name" value="CMP_dCMP_dom"/>
</dbReference>
<dbReference type="PROSITE" id="PS00903">
    <property type="entry name" value="CYT_DCMP_DEAMINASES_1"/>
    <property type="match status" value="1"/>
</dbReference>
<accession>A0ABT6XSC3</accession>
<comment type="similarity">
    <text evidence="3 12">Belongs to the cytidine and deoxycytidylate deaminase family.</text>
</comment>
<dbReference type="Proteomes" id="UP001230035">
    <property type="component" value="Unassembled WGS sequence"/>
</dbReference>
<comment type="function">
    <text evidence="2 12">This enzyme scavenges exogenous and endogenous cytidine and 2'-deoxycytidine for UMP synthesis.</text>
</comment>
<dbReference type="InterPro" id="IPR016192">
    <property type="entry name" value="APOBEC/CMP_deaminase_Zn-bd"/>
</dbReference>
<evidence type="ECO:0000256" key="4">
    <source>
        <dbReference type="ARBA" id="ARBA00012783"/>
    </source>
</evidence>
<sequence length="160" mass="17578">MKHININTSFTVFASAEELPLEIQSLMKEAVAIRKKAYAPYSHFRVGAAILLDNGKIVLGSNQENAAYPSGLCAERVAIFQSGAIYPDAKIVKMAISAASDTNETKSPIPPCGACRQSISEYEFKQDQSIEIYFMGETGEVYKSDSIKNLLPLSFDKNFL</sequence>
<dbReference type="SUPFAM" id="SSF53927">
    <property type="entry name" value="Cytidine deaminase-like"/>
    <property type="match status" value="1"/>
</dbReference>
<evidence type="ECO:0000256" key="10">
    <source>
        <dbReference type="ARBA" id="ARBA00049252"/>
    </source>
</evidence>
<evidence type="ECO:0000256" key="11">
    <source>
        <dbReference type="ARBA" id="ARBA00049558"/>
    </source>
</evidence>
<evidence type="ECO:0000256" key="3">
    <source>
        <dbReference type="ARBA" id="ARBA00006576"/>
    </source>
</evidence>
<dbReference type="RefSeq" id="WP_283239670.1">
    <property type="nucleotide sequence ID" value="NZ_JASGBP010000008.1"/>
</dbReference>
<dbReference type="Pfam" id="PF00383">
    <property type="entry name" value="dCMP_cyt_deam_1"/>
    <property type="match status" value="1"/>
</dbReference>
<evidence type="ECO:0000259" key="13">
    <source>
        <dbReference type="PROSITE" id="PS51747"/>
    </source>
</evidence>
<feature type="domain" description="CMP/dCMP-type deaminase" evidence="13">
    <location>
        <begin position="21"/>
        <end position="158"/>
    </location>
</feature>
<keyword evidence="15" id="KW-1185">Reference proteome</keyword>
<evidence type="ECO:0000256" key="1">
    <source>
        <dbReference type="ARBA" id="ARBA00001947"/>
    </source>
</evidence>
<dbReference type="PANTHER" id="PTHR11644">
    <property type="entry name" value="CYTIDINE DEAMINASE"/>
    <property type="match status" value="1"/>
</dbReference>
<dbReference type="GO" id="GO:0004126">
    <property type="term" value="F:cytidine deaminase activity"/>
    <property type="evidence" value="ECO:0007669"/>
    <property type="project" value="UniProtKB-EC"/>
</dbReference>
<dbReference type="InterPro" id="IPR006262">
    <property type="entry name" value="Cyt_deam_tetra"/>
</dbReference>
<evidence type="ECO:0000313" key="15">
    <source>
        <dbReference type="Proteomes" id="UP001230035"/>
    </source>
</evidence>
<name>A0ABT6XSC3_9FLAO</name>
<evidence type="ECO:0000256" key="6">
    <source>
        <dbReference type="ARBA" id="ARBA00022723"/>
    </source>
</evidence>
<dbReference type="InterPro" id="IPR050202">
    <property type="entry name" value="Cyt/Deoxycyt_deaminase"/>
</dbReference>
<comment type="cofactor">
    <cofactor evidence="1 12">
        <name>Zn(2+)</name>
        <dbReference type="ChEBI" id="CHEBI:29105"/>
    </cofactor>
</comment>
<reference evidence="14 15" key="1">
    <citation type="submission" date="2023-05" db="EMBL/GenBank/DDBJ databases">
        <title>Flavobacterium sedimenti sp. nov., isolated from the sediment.</title>
        <authorList>
            <person name="Wu N."/>
        </authorList>
    </citation>
    <scope>NUCLEOTIDE SEQUENCE [LARGE SCALE GENOMIC DNA]</scope>
    <source>
        <strain evidence="14 15">YZ-48</strain>
    </source>
</reference>
<gene>
    <name evidence="14" type="primary">cdd</name>
    <name evidence="14" type="ORF">QHT84_11265</name>
</gene>
<evidence type="ECO:0000256" key="9">
    <source>
        <dbReference type="ARBA" id="ARBA00032005"/>
    </source>
</evidence>
<evidence type="ECO:0000256" key="5">
    <source>
        <dbReference type="ARBA" id="ARBA00018266"/>
    </source>
</evidence>